<feature type="transmembrane region" description="Helical" evidence="2">
    <location>
        <begin position="52"/>
        <end position="73"/>
    </location>
</feature>
<reference evidence="3 4" key="1">
    <citation type="journal article" date="2018" name="BMC Genomics">
        <title>The genome of Naegleria lovaniensis, the basis for a comparative approach to unravel pathogenicity factors of the human pathogenic amoeba N. fowleri.</title>
        <authorList>
            <person name="Liechti N."/>
            <person name="Schurch N."/>
            <person name="Bruggmann R."/>
            <person name="Wittwer M."/>
        </authorList>
    </citation>
    <scope>NUCLEOTIDE SEQUENCE [LARGE SCALE GENOMIC DNA]</scope>
    <source>
        <strain evidence="3 4">ATCC 30569</strain>
    </source>
</reference>
<feature type="transmembrane region" description="Helical" evidence="2">
    <location>
        <begin position="162"/>
        <end position="191"/>
    </location>
</feature>
<feature type="compositionally biased region" description="Basic residues" evidence="1">
    <location>
        <begin position="328"/>
        <end position="339"/>
    </location>
</feature>
<proteinExistence type="predicted"/>
<feature type="region of interest" description="Disordered" evidence="1">
    <location>
        <begin position="244"/>
        <end position="275"/>
    </location>
</feature>
<feature type="region of interest" description="Disordered" evidence="1">
    <location>
        <begin position="314"/>
        <end position="389"/>
    </location>
</feature>
<evidence type="ECO:0000313" key="4">
    <source>
        <dbReference type="Proteomes" id="UP000816034"/>
    </source>
</evidence>
<accession>A0AA88KK75</accession>
<feature type="compositionally biased region" description="Low complexity" evidence="1">
    <location>
        <begin position="244"/>
        <end position="260"/>
    </location>
</feature>
<name>A0AA88KK75_NAELO</name>
<organism evidence="3 4">
    <name type="scientific">Naegleria lovaniensis</name>
    <name type="common">Amoeba</name>
    <dbReference type="NCBI Taxonomy" id="51637"/>
    <lineage>
        <taxon>Eukaryota</taxon>
        <taxon>Discoba</taxon>
        <taxon>Heterolobosea</taxon>
        <taxon>Tetramitia</taxon>
        <taxon>Eutetramitia</taxon>
        <taxon>Vahlkampfiidae</taxon>
        <taxon>Naegleria</taxon>
    </lineage>
</organism>
<evidence type="ECO:0000313" key="3">
    <source>
        <dbReference type="EMBL" id="KAG2386470.1"/>
    </source>
</evidence>
<feature type="transmembrane region" description="Helical" evidence="2">
    <location>
        <begin position="197"/>
        <end position="221"/>
    </location>
</feature>
<feature type="compositionally biased region" description="Polar residues" evidence="1">
    <location>
        <begin position="376"/>
        <end position="389"/>
    </location>
</feature>
<dbReference type="AlphaFoldDB" id="A0AA88KK75"/>
<keyword evidence="2" id="KW-0812">Transmembrane</keyword>
<dbReference type="GeneID" id="68094670"/>
<protein>
    <submittedName>
        <fullName evidence="3">Uncharacterized protein</fullName>
    </submittedName>
</protein>
<dbReference type="RefSeq" id="XP_044550462.1">
    <property type="nucleotide sequence ID" value="XM_044691608.1"/>
</dbReference>
<keyword evidence="2" id="KW-0472">Membrane</keyword>
<dbReference type="Proteomes" id="UP000816034">
    <property type="component" value="Unassembled WGS sequence"/>
</dbReference>
<evidence type="ECO:0000256" key="2">
    <source>
        <dbReference type="SAM" id="Phobius"/>
    </source>
</evidence>
<keyword evidence="2" id="KW-1133">Transmembrane helix</keyword>
<sequence>MKPLFLYISLGLFAGFEILQSTSHVLLLAVAAIFREFAVSTDSHLLMTRSVMFLALATFLLALVALKIVVWLVGARYMYQMYRQFTTIKTMTYDHSVTREETQSINHHGREDLMATPQNETTRLPQLQQRQQFEDEEEINIYNSNNTAFRFLWNFRKTSARFLNLFIFSAVTLSLTSLILCVTLSFLFLMYYSSVDLVYFSCTAAIIISLLSLPLNAVLFFHSCYNESFAQVDSLFSLNGSSSSSSASSSNTNLENSQEPPNHEHEEEQANASQNSKKATILYGTSNDHEQVSLGIEEEEEEIVHVRKPLLNPTTSVLDQGMNVPHSTRQKKKKQKKNIKNGSSSSKPIAIQDSRNNKNHTNHSSIVEQGEDISEETTSLTVPGERSQF</sequence>
<gene>
    <name evidence="3" type="ORF">C9374_002214</name>
</gene>
<keyword evidence="4" id="KW-1185">Reference proteome</keyword>
<comment type="caution">
    <text evidence="3">The sequence shown here is derived from an EMBL/GenBank/DDBJ whole genome shotgun (WGS) entry which is preliminary data.</text>
</comment>
<dbReference type="EMBL" id="PYSW02000015">
    <property type="protein sequence ID" value="KAG2386470.1"/>
    <property type="molecule type" value="Genomic_DNA"/>
</dbReference>
<evidence type="ECO:0000256" key="1">
    <source>
        <dbReference type="SAM" id="MobiDB-lite"/>
    </source>
</evidence>